<gene>
    <name evidence="10" type="ORF">PSECIP111854_01917</name>
    <name evidence="9" type="ORF">PSECIP111951_01021</name>
</gene>
<evidence type="ECO:0000256" key="6">
    <source>
        <dbReference type="ARBA" id="ARBA00037937"/>
    </source>
</evidence>
<comment type="similarity">
    <text evidence="6 7">Belongs to the FliO/MopB family.</text>
</comment>
<sequence>MNKMTLWLLLAFATPVAAKSAASGLSTELLSVGLSLMLVVLLVIGLGFLVKRFNPNIGNTPGFKVIRSLPLGTKERLMVIEIDNKQHLLGVTPGSINYLYQLEQPLEQADMPVFAKELSRFIGKQNNKNNLND</sequence>
<protein>
    <recommendedName>
        <fullName evidence="7">Flagellar protein</fullName>
    </recommendedName>
</protein>
<dbReference type="GO" id="GO:0044781">
    <property type="term" value="P:bacterial-type flagellum organization"/>
    <property type="evidence" value="ECO:0007669"/>
    <property type="project" value="UniProtKB-UniRule"/>
</dbReference>
<accession>A0A9W4VYZ7</accession>
<dbReference type="PANTHER" id="PTHR38766:SF1">
    <property type="entry name" value="FLAGELLAR PROTEIN FLIO"/>
    <property type="match status" value="1"/>
</dbReference>
<keyword evidence="3 7" id="KW-1133">Transmembrane helix</keyword>
<dbReference type="Proteomes" id="UP001152485">
    <property type="component" value="Unassembled WGS sequence"/>
</dbReference>
<reference evidence="10 12" key="1">
    <citation type="submission" date="2022-07" db="EMBL/GenBank/DDBJ databases">
        <authorList>
            <person name="Criscuolo A."/>
        </authorList>
    </citation>
    <scope>NUCLEOTIDE SEQUENCE</scope>
    <source>
        <strain evidence="12">CIP 111951</strain>
        <strain evidence="10">CIP111854</strain>
        <strain evidence="9">CIP111951</strain>
    </source>
</reference>
<evidence type="ECO:0000256" key="4">
    <source>
        <dbReference type="ARBA" id="ARBA00023136"/>
    </source>
</evidence>
<keyword evidence="2 7" id="KW-0812">Transmembrane</keyword>
<dbReference type="EMBL" id="CAMAPD010000004">
    <property type="protein sequence ID" value="CAH9054365.1"/>
    <property type="molecule type" value="Genomic_DNA"/>
</dbReference>
<evidence type="ECO:0000313" key="10">
    <source>
        <dbReference type="EMBL" id="CAH9057053.1"/>
    </source>
</evidence>
<dbReference type="AlphaFoldDB" id="A0A9W4VYZ7"/>
<dbReference type="NCBIfam" id="TIGR03500">
    <property type="entry name" value="FliO_TIGR"/>
    <property type="match status" value="1"/>
</dbReference>
<evidence type="ECO:0000256" key="1">
    <source>
        <dbReference type="ARBA" id="ARBA00022475"/>
    </source>
</evidence>
<evidence type="ECO:0000256" key="7">
    <source>
        <dbReference type="RuleBase" id="RU362064"/>
    </source>
</evidence>
<keyword evidence="1 7" id="KW-1003">Cell membrane</keyword>
<dbReference type="InterPro" id="IPR022781">
    <property type="entry name" value="Flagellar_biosynth_FliO"/>
</dbReference>
<keyword evidence="11" id="KW-1185">Reference proteome</keyword>
<dbReference type="EMBL" id="CAMAPC010000006">
    <property type="protein sequence ID" value="CAH9057053.1"/>
    <property type="molecule type" value="Genomic_DNA"/>
</dbReference>
<comment type="caution">
    <text evidence="10">The sequence shown here is derived from an EMBL/GenBank/DDBJ whole genome shotgun (WGS) entry which is preliminary data.</text>
</comment>
<evidence type="ECO:0000256" key="5">
    <source>
        <dbReference type="ARBA" id="ARBA00023143"/>
    </source>
</evidence>
<keyword evidence="8" id="KW-0732">Signal</keyword>
<evidence type="ECO:0000313" key="11">
    <source>
        <dbReference type="Proteomes" id="UP001152467"/>
    </source>
</evidence>
<dbReference type="PANTHER" id="PTHR38766">
    <property type="entry name" value="FLAGELLAR PROTEIN FLIO"/>
    <property type="match status" value="1"/>
</dbReference>
<keyword evidence="5 7" id="KW-0975">Bacterial flagellum</keyword>
<evidence type="ECO:0000256" key="3">
    <source>
        <dbReference type="ARBA" id="ARBA00022989"/>
    </source>
</evidence>
<feature type="chain" id="PRO_5040742362" description="Flagellar protein" evidence="8">
    <location>
        <begin position="19"/>
        <end position="133"/>
    </location>
</feature>
<evidence type="ECO:0000313" key="12">
    <source>
        <dbReference type="Proteomes" id="UP001152485"/>
    </source>
</evidence>
<name>A0A9W4VYZ7_9GAMM</name>
<keyword evidence="4 7" id="KW-0472">Membrane</keyword>
<proteinExistence type="inferred from homology"/>
<feature type="transmembrane region" description="Helical" evidence="7">
    <location>
        <begin position="28"/>
        <end position="50"/>
    </location>
</feature>
<organism evidence="10 11">
    <name type="scientific">Pseudoalteromonas holothuriae</name>
    <dbReference type="NCBI Taxonomy" id="2963714"/>
    <lineage>
        <taxon>Bacteria</taxon>
        <taxon>Pseudomonadati</taxon>
        <taxon>Pseudomonadota</taxon>
        <taxon>Gammaproteobacteria</taxon>
        <taxon>Alteromonadales</taxon>
        <taxon>Pseudoalteromonadaceae</taxon>
        <taxon>Pseudoalteromonas</taxon>
    </lineage>
</organism>
<dbReference type="InterPro" id="IPR052205">
    <property type="entry name" value="FliO/MopB"/>
</dbReference>
<feature type="signal peptide" evidence="8">
    <location>
        <begin position="1"/>
        <end position="18"/>
    </location>
</feature>
<evidence type="ECO:0000256" key="2">
    <source>
        <dbReference type="ARBA" id="ARBA00022692"/>
    </source>
</evidence>
<dbReference type="GO" id="GO:0005886">
    <property type="term" value="C:plasma membrane"/>
    <property type="evidence" value="ECO:0007669"/>
    <property type="project" value="UniProtKB-SubCell"/>
</dbReference>
<dbReference type="GO" id="GO:0009425">
    <property type="term" value="C:bacterial-type flagellum basal body"/>
    <property type="evidence" value="ECO:0007669"/>
    <property type="project" value="UniProtKB-SubCell"/>
</dbReference>
<dbReference type="Pfam" id="PF04347">
    <property type="entry name" value="FliO"/>
    <property type="match status" value="1"/>
</dbReference>
<evidence type="ECO:0000256" key="8">
    <source>
        <dbReference type="SAM" id="SignalP"/>
    </source>
</evidence>
<evidence type="ECO:0000313" key="9">
    <source>
        <dbReference type="EMBL" id="CAH9054365.1"/>
    </source>
</evidence>
<comment type="subcellular location">
    <subcellularLocation>
        <location evidence="7">Cell membrane</location>
    </subcellularLocation>
    <subcellularLocation>
        <location evidence="7">Bacterial flagellum basal body</location>
    </subcellularLocation>
</comment>
<dbReference type="Proteomes" id="UP001152467">
    <property type="component" value="Unassembled WGS sequence"/>
</dbReference>